<dbReference type="Proteomes" id="UP001597511">
    <property type="component" value="Unassembled WGS sequence"/>
</dbReference>
<name>A0ABW6A844_9BACT</name>
<protein>
    <submittedName>
        <fullName evidence="1">Uncharacterized protein</fullName>
    </submittedName>
</protein>
<dbReference type="EMBL" id="JBHUOZ010000003">
    <property type="protein sequence ID" value="MFD2921101.1"/>
    <property type="molecule type" value="Genomic_DNA"/>
</dbReference>
<gene>
    <name evidence="1" type="ORF">ACFS6H_15350</name>
</gene>
<keyword evidence="2" id="KW-1185">Reference proteome</keyword>
<dbReference type="RefSeq" id="WP_386100752.1">
    <property type="nucleotide sequence ID" value="NZ_JBHUOZ010000003.1"/>
</dbReference>
<proteinExistence type="predicted"/>
<accession>A0ABW6A844</accession>
<sequence>MKIVVILISTFFLPLILFCQDRQFVIHNTVFTITADSVKNEWNTYDKINKLYRKENGKLNYLLTYYTYRDEGGDCNNSFWHEETLEIKNDSLVFLTHYYQHTGLDPIPEWRKQIYKVSGQGRLNRVYDKEKYYGRKKWIQTGSAAVAGN</sequence>
<evidence type="ECO:0000313" key="1">
    <source>
        <dbReference type="EMBL" id="MFD2921101.1"/>
    </source>
</evidence>
<comment type="caution">
    <text evidence="1">The sequence shown here is derived from an EMBL/GenBank/DDBJ whole genome shotgun (WGS) entry which is preliminary data.</text>
</comment>
<evidence type="ECO:0000313" key="2">
    <source>
        <dbReference type="Proteomes" id="UP001597511"/>
    </source>
</evidence>
<organism evidence="1 2">
    <name type="scientific">Terrimonas rubra</name>
    <dbReference type="NCBI Taxonomy" id="1035890"/>
    <lineage>
        <taxon>Bacteria</taxon>
        <taxon>Pseudomonadati</taxon>
        <taxon>Bacteroidota</taxon>
        <taxon>Chitinophagia</taxon>
        <taxon>Chitinophagales</taxon>
        <taxon>Chitinophagaceae</taxon>
        <taxon>Terrimonas</taxon>
    </lineage>
</organism>
<reference evidence="2" key="1">
    <citation type="journal article" date="2019" name="Int. J. Syst. Evol. Microbiol.">
        <title>The Global Catalogue of Microorganisms (GCM) 10K type strain sequencing project: providing services to taxonomists for standard genome sequencing and annotation.</title>
        <authorList>
            <consortium name="The Broad Institute Genomics Platform"/>
            <consortium name="The Broad Institute Genome Sequencing Center for Infectious Disease"/>
            <person name="Wu L."/>
            <person name="Ma J."/>
        </authorList>
    </citation>
    <scope>NUCLEOTIDE SEQUENCE [LARGE SCALE GENOMIC DNA]</scope>
    <source>
        <strain evidence="2">KCTC 23299</strain>
    </source>
</reference>